<feature type="compositionally biased region" description="Basic and acidic residues" evidence="1">
    <location>
        <begin position="809"/>
        <end position="823"/>
    </location>
</feature>
<accession>R7VKE6</accession>
<dbReference type="EnsemblMetazoa" id="CapteT187446">
    <property type="protein sequence ID" value="CapteP187446"/>
    <property type="gene ID" value="CapteG187446"/>
</dbReference>
<proteinExistence type="predicted"/>
<feature type="region of interest" description="Disordered" evidence="1">
    <location>
        <begin position="2262"/>
        <end position="2286"/>
    </location>
</feature>
<keyword evidence="2" id="KW-0732">Signal</keyword>
<feature type="region of interest" description="Disordered" evidence="1">
    <location>
        <begin position="798"/>
        <end position="885"/>
    </location>
</feature>
<feature type="region of interest" description="Disordered" evidence="1">
    <location>
        <begin position="1184"/>
        <end position="1240"/>
    </location>
</feature>
<name>R7VKE6_CAPTE</name>
<feature type="region of interest" description="Disordered" evidence="1">
    <location>
        <begin position="546"/>
        <end position="576"/>
    </location>
</feature>
<reference evidence="3 5" key="2">
    <citation type="journal article" date="2013" name="Nature">
        <title>Insights into bilaterian evolution from three spiralian genomes.</title>
        <authorList>
            <person name="Simakov O."/>
            <person name="Marletaz F."/>
            <person name="Cho S.J."/>
            <person name="Edsinger-Gonzales E."/>
            <person name="Havlak P."/>
            <person name="Hellsten U."/>
            <person name="Kuo D.H."/>
            <person name="Larsson T."/>
            <person name="Lv J."/>
            <person name="Arendt D."/>
            <person name="Savage R."/>
            <person name="Osoegawa K."/>
            <person name="de Jong P."/>
            <person name="Grimwood J."/>
            <person name="Chapman J.A."/>
            <person name="Shapiro H."/>
            <person name="Aerts A."/>
            <person name="Otillar R.P."/>
            <person name="Terry A.Y."/>
            <person name="Boore J.L."/>
            <person name="Grigoriev I.V."/>
            <person name="Lindberg D.R."/>
            <person name="Seaver E.C."/>
            <person name="Weisblat D.A."/>
            <person name="Putnam N.H."/>
            <person name="Rokhsar D.S."/>
        </authorList>
    </citation>
    <scope>NUCLEOTIDE SEQUENCE</scope>
    <source>
        <strain evidence="3 5">I ESC-2004</strain>
    </source>
</reference>
<evidence type="ECO:0000256" key="1">
    <source>
        <dbReference type="SAM" id="MobiDB-lite"/>
    </source>
</evidence>
<evidence type="ECO:0000256" key="2">
    <source>
        <dbReference type="SAM" id="SignalP"/>
    </source>
</evidence>
<evidence type="ECO:0008006" key="6">
    <source>
        <dbReference type="Google" id="ProtNLM"/>
    </source>
</evidence>
<reference evidence="5" key="1">
    <citation type="submission" date="2012-12" db="EMBL/GenBank/DDBJ databases">
        <authorList>
            <person name="Hellsten U."/>
            <person name="Grimwood J."/>
            <person name="Chapman J.A."/>
            <person name="Shapiro H."/>
            <person name="Aerts A."/>
            <person name="Otillar R.P."/>
            <person name="Terry A.Y."/>
            <person name="Boore J.L."/>
            <person name="Simakov O."/>
            <person name="Marletaz F."/>
            <person name="Cho S.-J."/>
            <person name="Edsinger-Gonzales E."/>
            <person name="Havlak P."/>
            <person name="Kuo D.-H."/>
            <person name="Larsson T."/>
            <person name="Lv J."/>
            <person name="Arendt D."/>
            <person name="Savage R."/>
            <person name="Osoegawa K."/>
            <person name="de Jong P."/>
            <person name="Lindberg D.R."/>
            <person name="Seaver E.C."/>
            <person name="Weisblat D.A."/>
            <person name="Putnam N.H."/>
            <person name="Grigoriev I.V."/>
            <person name="Rokhsar D.S."/>
        </authorList>
    </citation>
    <scope>NUCLEOTIDE SEQUENCE</scope>
    <source>
        <strain evidence="5">I ESC-2004</strain>
    </source>
</reference>
<organism evidence="3">
    <name type="scientific">Capitella teleta</name>
    <name type="common">Polychaete worm</name>
    <dbReference type="NCBI Taxonomy" id="283909"/>
    <lineage>
        <taxon>Eukaryota</taxon>
        <taxon>Metazoa</taxon>
        <taxon>Spiralia</taxon>
        <taxon>Lophotrochozoa</taxon>
        <taxon>Annelida</taxon>
        <taxon>Polychaeta</taxon>
        <taxon>Sedentaria</taxon>
        <taxon>Scolecida</taxon>
        <taxon>Capitellidae</taxon>
        <taxon>Capitella</taxon>
    </lineage>
</organism>
<evidence type="ECO:0000313" key="4">
    <source>
        <dbReference type="EnsemblMetazoa" id="CapteP187446"/>
    </source>
</evidence>
<evidence type="ECO:0000313" key="3">
    <source>
        <dbReference type="EMBL" id="ELU17306.1"/>
    </source>
</evidence>
<feature type="compositionally biased region" description="Basic residues" evidence="1">
    <location>
        <begin position="829"/>
        <end position="842"/>
    </location>
</feature>
<feature type="signal peptide" evidence="2">
    <location>
        <begin position="1"/>
        <end position="22"/>
    </location>
</feature>
<feature type="compositionally biased region" description="Low complexity" evidence="1">
    <location>
        <begin position="866"/>
        <end position="875"/>
    </location>
</feature>
<evidence type="ECO:0000313" key="5">
    <source>
        <dbReference type="Proteomes" id="UP000014760"/>
    </source>
</evidence>
<dbReference type="EMBL" id="KB292570">
    <property type="protein sequence ID" value="ELU17306.1"/>
    <property type="molecule type" value="Genomic_DNA"/>
</dbReference>
<gene>
    <name evidence="3" type="ORF">CAPTEDRAFT_187446</name>
</gene>
<dbReference type="Proteomes" id="UP000014760">
    <property type="component" value="Unassembled WGS sequence"/>
</dbReference>
<feature type="compositionally biased region" description="Gly residues" evidence="1">
    <location>
        <begin position="1186"/>
        <end position="1204"/>
    </location>
</feature>
<feature type="compositionally biased region" description="Basic and acidic residues" evidence="1">
    <location>
        <begin position="1221"/>
        <end position="1238"/>
    </location>
</feature>
<feature type="compositionally biased region" description="Low complexity" evidence="1">
    <location>
        <begin position="1044"/>
        <end position="1077"/>
    </location>
</feature>
<feature type="chain" id="PRO_5008789133" description="VWFD domain-containing protein" evidence="2">
    <location>
        <begin position="23"/>
        <end position="2446"/>
    </location>
</feature>
<feature type="compositionally biased region" description="Basic and acidic residues" evidence="1">
    <location>
        <begin position="1106"/>
        <end position="1118"/>
    </location>
</feature>
<protein>
    <recommendedName>
        <fullName evidence="6">VWFD domain-containing protein</fullName>
    </recommendedName>
</protein>
<dbReference type="HOGENOM" id="CLU_228927_0_0_1"/>
<dbReference type="EMBL" id="AMQN01004080">
    <property type="status" value="NOT_ANNOTATED_CDS"/>
    <property type="molecule type" value="Genomic_DNA"/>
</dbReference>
<keyword evidence="5" id="KW-1185">Reference proteome</keyword>
<feature type="region of interest" description="Disordered" evidence="1">
    <location>
        <begin position="1040"/>
        <end position="1118"/>
    </location>
</feature>
<reference evidence="4" key="3">
    <citation type="submission" date="2015-06" db="UniProtKB">
        <authorList>
            <consortium name="EnsemblMetazoa"/>
        </authorList>
    </citation>
    <scope>IDENTIFICATION</scope>
</reference>
<sequence length="2446" mass="271102">MAGWNCFIRLFVTCVLVKSSNGEETTCDLSGFSSSLSILEPTFSVFISPIIEAVKEYSVGNEDHGSGSGSGTSGGVGLPIGGFPGFGLPNNGGNLPGSRSGKFPLMPKIRKKRDTDDLIEKVQSADIPSLSKVMRLAHDEVNWNRWRDSCRKLNEIADEDYIHFKIGLIQCEADIKETLEKKLSELQRVIEPICEKDCESISRFWSPLLQCHEQLTTLDTDSPSAKVCLKMQDKMNCMMSLVTGCKTAENALSDLLVEHPVLRSLEDACSTAVTGEDYTGHSDQEEPVTAQQQEDNSCQFDTLVDCFDDVIASFMPVLQPLVDYIGGYGRLSGRESQNGPKLLEYLRGLKEVELVNFLNLQEHDLDEMDSAAGCQAIANLEKMESCTAAKIQSCGDDVVNRMNAKFEDVYKHLHAACQEGCGHLNEQLLQHNMCSDKLIVDPSDRFPSSEICIQKIASAKECFYQSSVDIECPFIVASFERLLSELTADCEEDVAWELDSTIQSVELDELQCGNVALISCFSKFDQYFGPFIEPLMNFLKQSPASISSGSESRNPSLGRGLPGFPPPGSSNPRFKAHKQRGVATLEDSEKRSITLRSIEDISASQFMTIDFDQGCRPFVETVTCAIKGISPCQNDAVRTSVHSIISMVFNSISPYCTEGCSEISTDFEYLSKCAESFESAKELGNEETCKEYDITKTCFDNYTVQGKCSALEAYTEAMYQKWQSGLACNGPSEIKSSPSPMTTALSDILDEKQPKTEVKTVIPDCSLDPIIACLGLLTKSFAVVMNPVVEKFRELSREANKGGEGPEINFREKKEPDESEKSGGESGRGRGRSQREVRRKRQLNFPEGFEMPSGITLPSNGPPPNNNFIPGLGLPQGRPGSECRESRCPKDVITLTGFEDLSPMKMVALKFDRGCGLLENMENTNNCVNRTTQECDDATTTMVKDTVVMIKSFLLPLCGSDCRKFGNRLLRLKRCKEKMEKSMQGITKENLLRTNKFDEMCREYRETMSCYTQYETEPGWCSYLSNYNNKTRPKLQETFEEACPEPTTTSTTVKPTTTNTATTPTSSSVSPSTTPKRTTLEKKTPTTTTTTPPGRDKQVTSTLPKTDSESQKPRPISVEDRLTELLNKSSKNTNSPDKGLEINAGKGVFVVQCNLLVLFSCYNDMSQHFEPFVQPVFQGLSSIGRRGAGGGRSMSSGSGSGRGTVGQKSGRGFYNGRSKRYASESKVRHRRESPERKFPILPGFGSGQKNSLEGVSVFVPSIRDLSAGKLRKVNFELGCGSLGMDRNDCLLERGQLCGKAVISTVNETMVLVEEYLEQFCEEGCETMASVLANLKACTELISRTTRSMRPPDWRREKKVWAVCVQYHYMMECSLAVLDNIICPAVFNVAYNIIQPISNQIKDLCEVVLTTTTTTMSTTTTPLPHSECFVSSEQDIRACFSEVKSQLKTMSVSDWRNSKKVAQFCSLHRHMEECLDRSEYSSCSELSTVIDGEVAGISSAIGDVCVMIETTSPSLVGTSSLACETLDEQKTALDKCSIEVRETLKSVIEEDWGNPVMKSLLCAQYKTMLTCQYKIILSDVCAELKVYANESLYTAYFKLTEACDVQLPNEALNEASTEVMIPQPDYCMEYYEKNYLCSQDMDAKLDSYTINDWRQDDKVKAILVATPHVECDNNSKEKLEKCHKEIDDKLGKNQPIEQASKVHVDQICKAYKRLLQCQYGILLTGLCHELRREANSTLSRINVALEGTCDHVLAKLSTQTIVTTELPDVSTISITTEDPCSDIETRLMPLKNCTQNLWNTIDSYSVADWRDDRKVIDICKQWNEVPSCVASLNLVDPCIDLVLAANETLFHLEVSFSGICSEVILPEMTTPDTILETTTYPVCQNERADFSACVDTFLDLINNLTAAHWMNDTIIEVICREHSAALICHDFLTITCDDVQSLANQTLAEGESLLGGICSETKIEKTSRPIQTTALPFNCLDEGLISDINSCSDEVTDAVLTYQESTETICRKFDEFIFCQYKVLMGSECASLHDYSQEAFDNITRLLGGICEGLPQMTTSAVAVDSTIGTTQSDCPDIEKEVEDCWVNTTEYYKTLTALDFRNEMKVDNLCQFYVASMECNASLTSQNDCPVIITAFTELQNIVSKFAESCASIGVHDGITTQFPDFTSSESFTDGSCKFIKEEERQLTECSTKFTEFIQNATDVDTLDANEMKLLCGFYDDTILCQYIILVSTECASLDEIAARQNEDFKEVIQDRCSVEHVGASDSPETSTIHSEHSTESTLNDQETSIKNLELYEETTLPTLTTSEDRAMSTGHLDKDNTDQCPAQCYCSLGCPNEESVGDCHEIDACTPDCECLLGSDERVNGRCGSYLPVYSCETSVGPLTTRDPSWCPDECYCALGCEDESDSIGECSPLSSTCPYSCVCHKGADERIHGRCGRFKAKDLC</sequence>